<feature type="compositionally biased region" description="Basic and acidic residues" evidence="1">
    <location>
        <begin position="195"/>
        <end position="228"/>
    </location>
</feature>
<reference evidence="2 3" key="1">
    <citation type="submission" date="2017-03" db="EMBL/GenBank/DDBJ databases">
        <title>WGS assembly of Porphyra umbilicalis.</title>
        <authorList>
            <person name="Brawley S.H."/>
            <person name="Blouin N.A."/>
            <person name="Ficko-Blean E."/>
            <person name="Wheeler G.L."/>
            <person name="Lohr M."/>
            <person name="Goodson H.V."/>
            <person name="Jenkins J.W."/>
            <person name="Blaby-Haas C.E."/>
            <person name="Helliwell K.E."/>
            <person name="Chan C."/>
            <person name="Marriage T."/>
            <person name="Bhattacharya D."/>
            <person name="Klein A.S."/>
            <person name="Badis Y."/>
            <person name="Brodie J."/>
            <person name="Cao Y."/>
            <person name="Collen J."/>
            <person name="Dittami S.M."/>
            <person name="Gachon C.M."/>
            <person name="Green B.R."/>
            <person name="Karpowicz S."/>
            <person name="Kim J.W."/>
            <person name="Kudahl U."/>
            <person name="Lin S."/>
            <person name="Michel G."/>
            <person name="Mittag M."/>
            <person name="Olson B.J."/>
            <person name="Pangilinan J."/>
            <person name="Peng Y."/>
            <person name="Qiu H."/>
            <person name="Shu S."/>
            <person name="Singer J.T."/>
            <person name="Smith A.G."/>
            <person name="Sprecher B.N."/>
            <person name="Wagner V."/>
            <person name="Wang W."/>
            <person name="Wang Z.-Y."/>
            <person name="Yan J."/>
            <person name="Yarish C."/>
            <person name="Zoeuner-Riek S."/>
            <person name="Zhuang Y."/>
            <person name="Zou Y."/>
            <person name="Lindquist E.A."/>
            <person name="Grimwood J."/>
            <person name="Barry K."/>
            <person name="Rokhsar D.S."/>
            <person name="Schmutz J."/>
            <person name="Stiller J.W."/>
            <person name="Grossman A.R."/>
            <person name="Prochnik S.E."/>
        </authorList>
    </citation>
    <scope>NUCLEOTIDE SEQUENCE [LARGE SCALE GENOMIC DNA]</scope>
    <source>
        <strain evidence="2">4086291</strain>
    </source>
</reference>
<feature type="region of interest" description="Disordered" evidence="1">
    <location>
        <begin position="194"/>
        <end position="236"/>
    </location>
</feature>
<accession>A0A1X6P1Z1</accession>
<sequence>MQGPRVEWPLRACQGSDPLGHATPIWGDWEASVAAQLKDVRLGEARLLLMEACTVHLDLAGLKPLRRAKVYAFMLPSLVSQMFKPYDARVFLALRAAGWTYMRTLLPTIPVGIGFDVHYLLKSVAARWSLGMTPERTNFSFQRCGTWPIDISKVEDRRLRRGRGSTAASRMGNMDILVSRLKPEAAQRVPKAIASKREAGMAKVSGREQPKYARDERGRAEERKELISRDGQVQGPIITVQNERQLVRSHRKRFLG</sequence>
<proteinExistence type="predicted"/>
<dbReference type="Proteomes" id="UP000218209">
    <property type="component" value="Unassembled WGS sequence"/>
</dbReference>
<evidence type="ECO:0000256" key="1">
    <source>
        <dbReference type="SAM" id="MobiDB-lite"/>
    </source>
</evidence>
<evidence type="ECO:0000313" key="3">
    <source>
        <dbReference type="Proteomes" id="UP000218209"/>
    </source>
</evidence>
<gene>
    <name evidence="2" type="ORF">BU14_0262s0009</name>
</gene>
<protein>
    <submittedName>
        <fullName evidence="2">Uncharacterized protein</fullName>
    </submittedName>
</protein>
<dbReference type="AlphaFoldDB" id="A0A1X6P1Z1"/>
<organism evidence="2 3">
    <name type="scientific">Porphyra umbilicalis</name>
    <name type="common">Purple laver</name>
    <name type="synonym">Red alga</name>
    <dbReference type="NCBI Taxonomy" id="2786"/>
    <lineage>
        <taxon>Eukaryota</taxon>
        <taxon>Rhodophyta</taxon>
        <taxon>Bangiophyceae</taxon>
        <taxon>Bangiales</taxon>
        <taxon>Bangiaceae</taxon>
        <taxon>Porphyra</taxon>
    </lineage>
</organism>
<name>A0A1X6P1Z1_PORUM</name>
<evidence type="ECO:0000313" key="2">
    <source>
        <dbReference type="EMBL" id="OSX74892.1"/>
    </source>
</evidence>
<dbReference type="EMBL" id="KV918925">
    <property type="protein sequence ID" value="OSX74892.1"/>
    <property type="molecule type" value="Genomic_DNA"/>
</dbReference>
<keyword evidence="3" id="KW-1185">Reference proteome</keyword>